<name>M2U9V6_COCH5</name>
<dbReference type="EMBL" id="KB445575">
    <property type="protein sequence ID" value="EMD92445.1"/>
    <property type="molecule type" value="Genomic_DNA"/>
</dbReference>
<dbReference type="OrthoDB" id="3688094at2759"/>
<dbReference type="HOGENOM" id="CLU_058253_0_0_1"/>
<dbReference type="eggNOG" id="ENOG502S9BE">
    <property type="taxonomic scope" value="Eukaryota"/>
</dbReference>
<keyword evidence="4" id="KW-1185">Reference proteome</keyword>
<reference evidence="4" key="3">
    <citation type="journal article" date="2013" name="PLoS Genet.">
        <title>Comparative genome structure, secondary metabolite, and effector coding capacity across Cochliobolus pathogens.</title>
        <authorList>
            <person name="Condon B.J."/>
            <person name="Leng Y."/>
            <person name="Wu D."/>
            <person name="Bushley K.E."/>
            <person name="Ohm R.A."/>
            <person name="Otillar R."/>
            <person name="Martin J."/>
            <person name="Schackwitz W."/>
            <person name="Grimwood J."/>
            <person name="MohdZainudin N."/>
            <person name="Xue C."/>
            <person name="Wang R."/>
            <person name="Manning V.A."/>
            <person name="Dhillon B."/>
            <person name="Tu Z.J."/>
            <person name="Steffenson B.J."/>
            <person name="Salamov A."/>
            <person name="Sun H."/>
            <person name="Lowry S."/>
            <person name="LaButti K."/>
            <person name="Han J."/>
            <person name="Copeland A."/>
            <person name="Lindquist E."/>
            <person name="Barry K."/>
            <person name="Schmutz J."/>
            <person name="Baker S.E."/>
            <person name="Ciuffetti L.M."/>
            <person name="Grigoriev I.V."/>
            <person name="Zhong S."/>
            <person name="Turgeon B.G."/>
        </authorList>
    </citation>
    <scope>NUCLEOTIDE SEQUENCE [LARGE SCALE GENOMIC DNA]</scope>
    <source>
        <strain evidence="4">C5 / ATCC 48332 / race O</strain>
    </source>
</reference>
<accession>M2U9V6</accession>
<feature type="region of interest" description="Disordered" evidence="1">
    <location>
        <begin position="1"/>
        <end position="31"/>
    </location>
</feature>
<dbReference type="STRING" id="701091.M2U9V6"/>
<feature type="compositionally biased region" description="Polar residues" evidence="1">
    <location>
        <begin position="1"/>
        <end position="17"/>
    </location>
</feature>
<dbReference type="AlphaFoldDB" id="M2U9V6"/>
<sequence length="413" mass="47828">MRFTKTSDNLGGSSSITGIRKESEKHPHQPREVCRRASFGSVVFQENTVVDHRNFLSIAVTRDEVGVLDLNFQGRFRYSRAGLWYKLVQAKTNKLEICIVTKNIIVDVESADTSEPFWNPYWDCQLLSQPKVPAWYFHKTKPYLPPRMRYVELNDDTQGIIVGCGLEGFMNLETYGHSGKPHNYARTRGKTPERMTYIFITSAWIRELNSALSIRQPVLVVNTSFERTCTFGYYVPREHEHRHRYEPLVIQNAYRITGFCYSNKLSVSTLQTKIGVTHEEKPIGPLTNPPCQDEYTIPNHWIPQWYVSSACLSGVTHVRMFVNNKESHKPTMGMLLSYENHQESLGQYRFDCDVEDYDLTEPMYFFSGDTQIGPYIKVICNGEEKPDWTEIPRTAKLVWWFTAACSWLDVLPM</sequence>
<gene>
    <name evidence="3" type="ORF">COCHEDRAFT_1193933</name>
    <name evidence="2" type="ORF">COCHEDRAFT_1199313</name>
</gene>
<evidence type="ECO:0000313" key="2">
    <source>
        <dbReference type="EMBL" id="EMD84742.1"/>
    </source>
</evidence>
<feature type="compositionally biased region" description="Basic and acidic residues" evidence="1">
    <location>
        <begin position="19"/>
        <end position="31"/>
    </location>
</feature>
<dbReference type="EMBL" id="KB445623">
    <property type="protein sequence ID" value="EMD84742.1"/>
    <property type="molecule type" value="Genomic_DNA"/>
</dbReference>
<evidence type="ECO:0000313" key="3">
    <source>
        <dbReference type="EMBL" id="EMD92445.1"/>
    </source>
</evidence>
<reference evidence="2 4" key="1">
    <citation type="journal article" date="2012" name="PLoS Pathog.">
        <title>Diverse lifestyles and strategies of plant pathogenesis encoded in the genomes of eighteen Dothideomycetes fungi.</title>
        <authorList>
            <person name="Ohm R.A."/>
            <person name="Feau N."/>
            <person name="Henrissat B."/>
            <person name="Schoch C.L."/>
            <person name="Horwitz B.A."/>
            <person name="Barry K.W."/>
            <person name="Condon B.J."/>
            <person name="Copeland A.C."/>
            <person name="Dhillon B."/>
            <person name="Glaser F."/>
            <person name="Hesse C.N."/>
            <person name="Kosti I."/>
            <person name="LaButti K."/>
            <person name="Lindquist E.A."/>
            <person name="Lucas S."/>
            <person name="Salamov A.A."/>
            <person name="Bradshaw R.E."/>
            <person name="Ciuffetti L."/>
            <person name="Hamelin R.C."/>
            <person name="Kema G.H.J."/>
            <person name="Lawrence C."/>
            <person name="Scott J.A."/>
            <person name="Spatafora J.W."/>
            <person name="Turgeon B.G."/>
            <person name="de Wit P.J.G.M."/>
            <person name="Zhong S."/>
            <person name="Goodwin S.B."/>
            <person name="Grigoriev I.V."/>
        </authorList>
    </citation>
    <scope>NUCLEOTIDE SEQUENCE [LARGE SCALE GENOMIC DNA]</scope>
    <source>
        <strain evidence="2">C5</strain>
        <strain evidence="4">C5 / ATCC 48332 / race O</strain>
    </source>
</reference>
<reference evidence="2" key="2">
    <citation type="submission" date="2012-06" db="EMBL/GenBank/DDBJ databases">
        <title>Comparative genome structure, secondary metabolite and effector coding capacity across Cochliobolus pathogens.</title>
        <authorList>
            <consortium name="US DOE Joint Genome Institute (JGI-PGF)"/>
            <person name="Condon B.J."/>
            <person name="Leng Y."/>
            <person name="Wu D."/>
            <person name="Bushley K.E."/>
            <person name="Ohm R.A."/>
            <person name="Otillar R."/>
            <person name="Martin J."/>
            <person name="Schackwitz W."/>
            <person name="Grimwood J."/>
            <person name="MohdZainudin N."/>
            <person name="Xue C."/>
            <person name="Wang R."/>
            <person name="Dhillon B."/>
            <person name="Tu Z.J."/>
            <person name="Steffenson B.J."/>
            <person name="Salamov A."/>
            <person name="Sun H."/>
            <person name="Lowry S."/>
            <person name="LaButti K."/>
            <person name="Han J."/>
            <person name="Copeland A."/>
            <person name="Lindquist E."/>
            <person name="Lucas S."/>
            <person name="Barry K."/>
            <person name="Schmutz J."/>
            <person name="Baker S."/>
            <person name="Grigoriev I.V."/>
            <person name="Zhong S."/>
            <person name="Turgeon B.G."/>
        </authorList>
    </citation>
    <scope>NUCLEOTIDE SEQUENCE</scope>
    <source>
        <strain evidence="2">C5</strain>
    </source>
</reference>
<evidence type="ECO:0000256" key="1">
    <source>
        <dbReference type="SAM" id="MobiDB-lite"/>
    </source>
</evidence>
<organism evidence="2 4">
    <name type="scientific">Cochliobolus heterostrophus (strain C5 / ATCC 48332 / race O)</name>
    <name type="common">Southern corn leaf blight fungus</name>
    <name type="synonym">Bipolaris maydis</name>
    <dbReference type="NCBI Taxonomy" id="701091"/>
    <lineage>
        <taxon>Eukaryota</taxon>
        <taxon>Fungi</taxon>
        <taxon>Dikarya</taxon>
        <taxon>Ascomycota</taxon>
        <taxon>Pezizomycotina</taxon>
        <taxon>Dothideomycetes</taxon>
        <taxon>Pleosporomycetidae</taxon>
        <taxon>Pleosporales</taxon>
        <taxon>Pleosporineae</taxon>
        <taxon>Pleosporaceae</taxon>
        <taxon>Bipolaris</taxon>
    </lineage>
</organism>
<dbReference type="Proteomes" id="UP000016936">
    <property type="component" value="Unassembled WGS sequence"/>
</dbReference>
<evidence type="ECO:0000313" key="4">
    <source>
        <dbReference type="Proteomes" id="UP000016936"/>
    </source>
</evidence>
<proteinExistence type="predicted"/>
<protein>
    <submittedName>
        <fullName evidence="2">Uncharacterized protein</fullName>
    </submittedName>
</protein>